<keyword evidence="4 5" id="KW-0472">Membrane</keyword>
<evidence type="ECO:0000259" key="6">
    <source>
        <dbReference type="Pfam" id="PF07298"/>
    </source>
</evidence>
<reference evidence="7" key="1">
    <citation type="submission" date="2021-01" db="EMBL/GenBank/DDBJ databases">
        <authorList>
            <person name="Corre E."/>
            <person name="Pelletier E."/>
            <person name="Niang G."/>
            <person name="Scheremetjew M."/>
            <person name="Finn R."/>
            <person name="Kale V."/>
            <person name="Holt S."/>
            <person name="Cochrane G."/>
            <person name="Meng A."/>
            <person name="Brown T."/>
            <person name="Cohen L."/>
        </authorList>
    </citation>
    <scope>NUCLEOTIDE SEQUENCE</scope>
    <source>
        <strain evidence="7">CCMP3328</strain>
    </source>
</reference>
<feature type="transmembrane region" description="Helical" evidence="5">
    <location>
        <begin position="165"/>
        <end position="198"/>
    </location>
</feature>
<sequence length="268" mass="29245">MTILSIARAQPAVRWAAGGWMFFILENAVLSENRTWIIEQLGDDQYHAVYGTFSTIATASIGYTYYRIRKGPMDPALRLWTKRLPPTPAAAGFVFLSMGLAMATQTLPKLQIPFALVNPDASAGPAPANASWNLQVRCPFDFAHGKNQDGSALHGLERISRHPGLWSFGLIGLGQAMMASSIPLQIWWTGPVAIAWLGGAHTDSRFRRGMGGTLDPRYDAETSNVPFAAMLTGRQGSDSMRKMMEEGKPLNAAVAILASGLWVARRIR</sequence>
<feature type="transmembrane region" description="Helical" evidence="5">
    <location>
        <begin position="50"/>
        <end position="68"/>
    </location>
</feature>
<organism evidence="7">
    <name type="scientific">Craspedostauros australis</name>
    <dbReference type="NCBI Taxonomy" id="1486917"/>
    <lineage>
        <taxon>Eukaryota</taxon>
        <taxon>Sar</taxon>
        <taxon>Stramenopiles</taxon>
        <taxon>Ochrophyta</taxon>
        <taxon>Bacillariophyta</taxon>
        <taxon>Bacillariophyceae</taxon>
        <taxon>Bacillariophycidae</taxon>
        <taxon>Naviculales</taxon>
        <taxon>Naviculaceae</taxon>
        <taxon>Craspedostauros</taxon>
    </lineage>
</organism>
<evidence type="ECO:0000256" key="4">
    <source>
        <dbReference type="ARBA" id="ARBA00023136"/>
    </source>
</evidence>
<evidence type="ECO:0000256" key="5">
    <source>
        <dbReference type="SAM" id="Phobius"/>
    </source>
</evidence>
<accession>A0A7S0F5Q0</accession>
<comment type="subcellular location">
    <subcellularLocation>
        <location evidence="1">Membrane</location>
        <topology evidence="1">Multi-pass membrane protein</topology>
    </subcellularLocation>
</comment>
<gene>
    <name evidence="7" type="ORF">CAUS1442_LOCUS13663</name>
</gene>
<keyword evidence="3 5" id="KW-1133">Transmembrane helix</keyword>
<keyword evidence="2 5" id="KW-0812">Transmembrane</keyword>
<feature type="transmembrane region" description="Helical" evidence="5">
    <location>
        <begin position="12"/>
        <end position="30"/>
    </location>
</feature>
<dbReference type="InterPro" id="IPR009915">
    <property type="entry name" value="NnrU_dom"/>
</dbReference>
<dbReference type="GO" id="GO:0016020">
    <property type="term" value="C:membrane"/>
    <property type="evidence" value="ECO:0007669"/>
    <property type="project" value="UniProtKB-SubCell"/>
</dbReference>
<evidence type="ECO:0000256" key="3">
    <source>
        <dbReference type="ARBA" id="ARBA00022989"/>
    </source>
</evidence>
<feature type="domain" description="NnrU" evidence="6">
    <location>
        <begin position="30"/>
        <end position="227"/>
    </location>
</feature>
<name>A0A7S0F5Q0_9STRA</name>
<evidence type="ECO:0000256" key="2">
    <source>
        <dbReference type="ARBA" id="ARBA00022692"/>
    </source>
</evidence>
<dbReference type="Pfam" id="PF07298">
    <property type="entry name" value="NnrU"/>
    <property type="match status" value="1"/>
</dbReference>
<dbReference type="EMBL" id="HBEF01022078">
    <property type="protein sequence ID" value="CAD8341528.1"/>
    <property type="molecule type" value="Transcribed_RNA"/>
</dbReference>
<feature type="transmembrane region" description="Helical" evidence="5">
    <location>
        <begin position="89"/>
        <end position="107"/>
    </location>
</feature>
<evidence type="ECO:0000313" key="7">
    <source>
        <dbReference type="EMBL" id="CAD8341528.1"/>
    </source>
</evidence>
<dbReference type="AlphaFoldDB" id="A0A7S0F5Q0"/>
<protein>
    <recommendedName>
        <fullName evidence="6">NnrU domain-containing protein</fullName>
    </recommendedName>
</protein>
<evidence type="ECO:0000256" key="1">
    <source>
        <dbReference type="ARBA" id="ARBA00004141"/>
    </source>
</evidence>
<proteinExistence type="predicted"/>